<dbReference type="InterPro" id="IPR007588">
    <property type="entry name" value="Znf_FLYWCH"/>
</dbReference>
<evidence type="ECO:0000256" key="2">
    <source>
        <dbReference type="ARBA" id="ARBA00022771"/>
    </source>
</evidence>
<sequence>MVNNPEDVLVFFTQSLRGRPAIMANGVRFLIMSENKKKILWRCSSMATKKIKCPARITMLKETPPKFIINKAQHVHAELKRNKYGSSKHQLFSVAKIDGTMNYQILNPAGSIVTTATAHSAQRPTHPQPHHDHDGHFLYTNIYLTLNLILGIKREPETPLLPDEINYVISQKGRTQLLHKGYYYVREKKIRNKVYWRCTQYTTLFRCHGRLHTDEGRIVHSSLHNHNCLEGGEKPNMHIKFNLATFSSTKKKNRKLLIGDYEYVIDRTLKQSTNWRCARYKSARCRARATTRINADDLEQLALKRGIMITRGSKGKPKLMLAGYAYFQNNQYILFNYPLENRIFNSIRYVKGQRGSRKMVCGGYSYICANIKRGRKYWVCAKQRSKNCKARLITDMNEVEFNSRNITHNHASDVNLIKQLKVLKEDVNAHRHLEENITYEVSLDDVWS</sequence>
<dbReference type="Pfam" id="PF04500">
    <property type="entry name" value="FLYWCH"/>
    <property type="match status" value="4"/>
</dbReference>
<dbReference type="GO" id="GO:0008270">
    <property type="term" value="F:zinc ion binding"/>
    <property type="evidence" value="ECO:0007669"/>
    <property type="project" value="UniProtKB-KW"/>
</dbReference>
<evidence type="ECO:0000256" key="1">
    <source>
        <dbReference type="ARBA" id="ARBA00022723"/>
    </source>
</evidence>
<keyword evidence="1" id="KW-0479">Metal-binding</keyword>
<keyword evidence="3" id="KW-0862">Zinc</keyword>
<dbReference type="EnsemblMetazoa" id="GAUT038051-RA">
    <property type="protein sequence ID" value="GAUT038051-PA"/>
    <property type="gene ID" value="GAUT038051"/>
</dbReference>
<organism evidence="5 6">
    <name type="scientific">Glossina austeni</name>
    <name type="common">Savannah tsetse fly</name>
    <dbReference type="NCBI Taxonomy" id="7395"/>
    <lineage>
        <taxon>Eukaryota</taxon>
        <taxon>Metazoa</taxon>
        <taxon>Ecdysozoa</taxon>
        <taxon>Arthropoda</taxon>
        <taxon>Hexapoda</taxon>
        <taxon>Insecta</taxon>
        <taxon>Pterygota</taxon>
        <taxon>Neoptera</taxon>
        <taxon>Endopterygota</taxon>
        <taxon>Diptera</taxon>
        <taxon>Brachycera</taxon>
        <taxon>Muscomorpha</taxon>
        <taxon>Hippoboscoidea</taxon>
        <taxon>Glossinidae</taxon>
        <taxon>Glossina</taxon>
    </lineage>
</organism>
<evidence type="ECO:0000256" key="3">
    <source>
        <dbReference type="ARBA" id="ARBA00022833"/>
    </source>
</evidence>
<keyword evidence="2" id="KW-0863">Zinc-finger</keyword>
<dbReference type="Gene3D" id="2.20.25.240">
    <property type="match status" value="4"/>
</dbReference>
<dbReference type="VEuPathDB" id="VectorBase:GAUT038051"/>
<evidence type="ECO:0000313" key="6">
    <source>
        <dbReference type="Proteomes" id="UP000078200"/>
    </source>
</evidence>
<reference evidence="5" key="1">
    <citation type="submission" date="2020-05" db="UniProtKB">
        <authorList>
            <consortium name="EnsemblMetazoa"/>
        </authorList>
    </citation>
    <scope>IDENTIFICATION</scope>
    <source>
        <strain evidence="5">TTRI</strain>
    </source>
</reference>
<feature type="domain" description="FLYWCH-type" evidence="4">
    <location>
        <begin position="12"/>
        <end position="76"/>
    </location>
</feature>
<dbReference type="Proteomes" id="UP000078200">
    <property type="component" value="Unassembled WGS sequence"/>
</dbReference>
<dbReference type="AlphaFoldDB" id="A0A1A9VHZ2"/>
<feature type="domain" description="FLYWCH-type" evidence="4">
    <location>
        <begin position="246"/>
        <end position="296"/>
    </location>
</feature>
<accession>A0A1A9VHZ2</accession>
<proteinExistence type="predicted"/>
<evidence type="ECO:0000259" key="4">
    <source>
        <dbReference type="Pfam" id="PF04500"/>
    </source>
</evidence>
<feature type="domain" description="FLYWCH-type" evidence="4">
    <location>
        <begin position="349"/>
        <end position="410"/>
    </location>
</feature>
<keyword evidence="6" id="KW-1185">Reference proteome</keyword>
<protein>
    <recommendedName>
        <fullName evidence="4">FLYWCH-type domain-containing protein</fullName>
    </recommendedName>
</protein>
<feature type="domain" description="FLYWCH-type" evidence="4">
    <location>
        <begin position="167"/>
        <end position="226"/>
    </location>
</feature>
<evidence type="ECO:0000313" key="5">
    <source>
        <dbReference type="EnsemblMetazoa" id="GAUT038051-PA"/>
    </source>
</evidence>
<name>A0A1A9VHZ2_GLOAU</name>